<dbReference type="GO" id="GO:0043625">
    <property type="term" value="C:delta DNA polymerase complex"/>
    <property type="evidence" value="ECO:0007669"/>
    <property type="project" value="TreeGrafter"/>
</dbReference>
<comment type="similarity">
    <text evidence="1">Belongs to the DNA polymerase delta/II small subunit family.</text>
</comment>
<dbReference type="InterPro" id="IPR007185">
    <property type="entry name" value="DNA_pol_a/d/e_bsu"/>
</dbReference>
<evidence type="ECO:0000256" key="2">
    <source>
        <dbReference type="ARBA" id="ARBA00022705"/>
    </source>
</evidence>
<accession>T0LA75</accession>
<dbReference type="GO" id="GO:0006271">
    <property type="term" value="P:DNA strand elongation involved in DNA replication"/>
    <property type="evidence" value="ECO:0007669"/>
    <property type="project" value="TreeGrafter"/>
</dbReference>
<organism evidence="4 5">
    <name type="scientific">Vairimorpha apis BRL 01</name>
    <dbReference type="NCBI Taxonomy" id="1037528"/>
    <lineage>
        <taxon>Eukaryota</taxon>
        <taxon>Fungi</taxon>
        <taxon>Fungi incertae sedis</taxon>
        <taxon>Microsporidia</taxon>
        <taxon>Nosematidae</taxon>
        <taxon>Vairimorpha</taxon>
    </lineage>
</organism>
<proteinExistence type="inferred from homology"/>
<evidence type="ECO:0000259" key="3">
    <source>
        <dbReference type="Pfam" id="PF04042"/>
    </source>
</evidence>
<dbReference type="AlphaFoldDB" id="T0LA75"/>
<keyword evidence="2" id="KW-0235">DNA replication</keyword>
<protein>
    <submittedName>
        <fullName evidence="4">Pol31p</fullName>
    </submittedName>
</protein>
<dbReference type="VEuPathDB" id="MicrosporidiaDB:NAPIS_ORF01070"/>
<feature type="domain" description="DNA polymerase alpha/delta/epsilon subunit B" evidence="3">
    <location>
        <begin position="70"/>
        <end position="212"/>
    </location>
</feature>
<evidence type="ECO:0000313" key="5">
    <source>
        <dbReference type="Proteomes" id="UP000053780"/>
    </source>
</evidence>
<evidence type="ECO:0000256" key="1">
    <source>
        <dbReference type="ARBA" id="ARBA00006035"/>
    </source>
</evidence>
<dbReference type="InterPro" id="IPR024826">
    <property type="entry name" value="DNA_pol_delta/II_ssu"/>
</dbReference>
<gene>
    <name evidence="4" type="ORF">NAPIS_ORF01070</name>
</gene>
<dbReference type="Gene3D" id="3.60.21.50">
    <property type="match status" value="1"/>
</dbReference>
<keyword evidence="5" id="KW-1185">Reference proteome</keyword>
<reference evidence="4 5" key="1">
    <citation type="journal article" date="2013" name="BMC Genomics">
        <title>Genome sequencing and comparative genomics of honey bee microsporidia, Nosema apis reveal novel insights into host-parasite interactions.</title>
        <authorList>
            <person name="Chen Yp."/>
            <person name="Pettis J.S."/>
            <person name="Zhao Y."/>
            <person name="Liu X."/>
            <person name="Tallon L.J."/>
            <person name="Sadzewicz L.D."/>
            <person name="Li R."/>
            <person name="Zheng H."/>
            <person name="Huang S."/>
            <person name="Zhang X."/>
            <person name="Hamilton M.C."/>
            <person name="Pernal S.F."/>
            <person name="Melathopoulos A.P."/>
            <person name="Yan X."/>
            <person name="Evans J.D."/>
        </authorList>
    </citation>
    <scope>NUCLEOTIDE SEQUENCE [LARGE SCALE GENOMIC DNA]</scope>
    <source>
        <strain evidence="4 5">BRL 01</strain>
    </source>
</reference>
<dbReference type="OrthoDB" id="3763at2759"/>
<sequence>MDFKKKSKSETVKIAFASGINIDFSLQNRNYLKIIIDYLYLNGIDKLVLFGNFFDKDFEIFKNFIDNSFIEIILVPDYGDFNCKTFPLLPVHKKLFKKEVISLMNPCNFKIHNEEFLFTSLFIIKDLFKYLPQNIDCIQESGDGLRMHLIREPIEYNFNDYHNKESFLKVISGLFNCRIMCPTAPDTISCIPYDEKEIFFIENIPNYFVVPNYDNIFLEKLIGFETYVLTVPNFKNTHKIVVLDISTQEIEIIEI</sequence>
<dbReference type="PANTHER" id="PTHR10416">
    <property type="entry name" value="DNA POLYMERASE DELTA SUBUNIT 2"/>
    <property type="match status" value="1"/>
</dbReference>
<dbReference type="EMBL" id="KE647148">
    <property type="protein sequence ID" value="EQB61359.1"/>
    <property type="molecule type" value="Genomic_DNA"/>
</dbReference>
<dbReference type="Proteomes" id="UP000053780">
    <property type="component" value="Unassembled WGS sequence"/>
</dbReference>
<dbReference type="GO" id="GO:0003677">
    <property type="term" value="F:DNA binding"/>
    <property type="evidence" value="ECO:0007669"/>
    <property type="project" value="InterPro"/>
</dbReference>
<evidence type="ECO:0000313" key="4">
    <source>
        <dbReference type="EMBL" id="EQB61359.1"/>
    </source>
</evidence>
<dbReference type="PANTHER" id="PTHR10416:SF0">
    <property type="entry name" value="DNA POLYMERASE DELTA SUBUNIT 2"/>
    <property type="match status" value="1"/>
</dbReference>
<dbReference type="Pfam" id="PF04042">
    <property type="entry name" value="DNA_pol_E_B"/>
    <property type="match status" value="1"/>
</dbReference>
<name>T0LA75_9MICR</name>
<dbReference type="HOGENOM" id="CLU_1090282_0_0_1"/>